<comment type="caution">
    <text evidence="1">The sequence shown here is derived from an EMBL/GenBank/DDBJ whole genome shotgun (WGS) entry which is preliminary data.</text>
</comment>
<evidence type="ECO:0000313" key="1">
    <source>
        <dbReference type="EMBL" id="KAK3257757.1"/>
    </source>
</evidence>
<gene>
    <name evidence="1" type="ORF">CYMTET_33167</name>
</gene>
<name>A0AAE0FDN3_9CHLO</name>
<reference evidence="1 2" key="1">
    <citation type="journal article" date="2015" name="Genome Biol. Evol.">
        <title>Comparative Genomics of a Bacterivorous Green Alga Reveals Evolutionary Causalities and Consequences of Phago-Mixotrophic Mode of Nutrition.</title>
        <authorList>
            <person name="Burns J.A."/>
            <person name="Paasch A."/>
            <person name="Narechania A."/>
            <person name="Kim E."/>
        </authorList>
    </citation>
    <scope>NUCLEOTIDE SEQUENCE [LARGE SCALE GENOMIC DNA]</scope>
    <source>
        <strain evidence="1 2">PLY_AMNH</strain>
    </source>
</reference>
<dbReference type="EMBL" id="LGRX02020151">
    <property type="protein sequence ID" value="KAK3257757.1"/>
    <property type="molecule type" value="Genomic_DNA"/>
</dbReference>
<sequence>MTPSEAGQEAGLMMWVADEVEEAGEDELIWRACWASLWPRAKDDPSSQLAHAAVPMAAVPEDGIPSAGPQRTSWAPRGDLVIARLLQKATLARALLVAKRFYDCS</sequence>
<keyword evidence="2" id="KW-1185">Reference proteome</keyword>
<protein>
    <submittedName>
        <fullName evidence="1">Uncharacterized protein</fullName>
    </submittedName>
</protein>
<dbReference type="Proteomes" id="UP001190700">
    <property type="component" value="Unassembled WGS sequence"/>
</dbReference>
<evidence type="ECO:0000313" key="2">
    <source>
        <dbReference type="Proteomes" id="UP001190700"/>
    </source>
</evidence>
<dbReference type="AlphaFoldDB" id="A0AAE0FDN3"/>
<accession>A0AAE0FDN3</accession>
<proteinExistence type="predicted"/>
<organism evidence="1 2">
    <name type="scientific">Cymbomonas tetramitiformis</name>
    <dbReference type="NCBI Taxonomy" id="36881"/>
    <lineage>
        <taxon>Eukaryota</taxon>
        <taxon>Viridiplantae</taxon>
        <taxon>Chlorophyta</taxon>
        <taxon>Pyramimonadophyceae</taxon>
        <taxon>Pyramimonadales</taxon>
        <taxon>Pyramimonadaceae</taxon>
        <taxon>Cymbomonas</taxon>
    </lineage>
</organism>